<reference evidence="2 3" key="1">
    <citation type="submission" date="2020-11" db="EMBL/GenBank/DDBJ databases">
        <title>Sequencing the genomes of 1000 actinobacteria strains.</title>
        <authorList>
            <person name="Klenk H.-P."/>
        </authorList>
    </citation>
    <scope>NUCLEOTIDE SEQUENCE [LARGE SCALE GENOMIC DNA]</scope>
    <source>
        <strain evidence="2 3">DSM 101695</strain>
    </source>
</reference>
<evidence type="ECO:0008006" key="4">
    <source>
        <dbReference type="Google" id="ProtNLM"/>
    </source>
</evidence>
<feature type="transmembrane region" description="Helical" evidence="1">
    <location>
        <begin position="161"/>
        <end position="186"/>
    </location>
</feature>
<proteinExistence type="predicted"/>
<evidence type="ECO:0000313" key="2">
    <source>
        <dbReference type="EMBL" id="MBG6104741.1"/>
    </source>
</evidence>
<feature type="transmembrane region" description="Helical" evidence="1">
    <location>
        <begin position="309"/>
        <end position="329"/>
    </location>
</feature>
<dbReference type="Proteomes" id="UP000631791">
    <property type="component" value="Unassembled WGS sequence"/>
</dbReference>
<evidence type="ECO:0000313" key="3">
    <source>
        <dbReference type="Proteomes" id="UP000631791"/>
    </source>
</evidence>
<name>A0ABS0K808_9ACTN</name>
<organism evidence="2 3">
    <name type="scientific">Micromonospora vinacea</name>
    <dbReference type="NCBI Taxonomy" id="709878"/>
    <lineage>
        <taxon>Bacteria</taxon>
        <taxon>Bacillati</taxon>
        <taxon>Actinomycetota</taxon>
        <taxon>Actinomycetes</taxon>
        <taxon>Micromonosporales</taxon>
        <taxon>Micromonosporaceae</taxon>
        <taxon>Micromonospora</taxon>
    </lineage>
</organism>
<keyword evidence="3" id="KW-1185">Reference proteome</keyword>
<feature type="transmembrane region" description="Helical" evidence="1">
    <location>
        <begin position="99"/>
        <end position="122"/>
    </location>
</feature>
<keyword evidence="1" id="KW-0812">Transmembrane</keyword>
<dbReference type="RefSeq" id="WP_196923137.1">
    <property type="nucleotide sequence ID" value="NZ_JADOTY010000001.1"/>
</dbReference>
<protein>
    <recommendedName>
        <fullName evidence="4">Integral membrane protein</fullName>
    </recommendedName>
</protein>
<feature type="transmembrane region" description="Helical" evidence="1">
    <location>
        <begin position="384"/>
        <end position="402"/>
    </location>
</feature>
<dbReference type="EMBL" id="JADOTY010000001">
    <property type="protein sequence ID" value="MBG6104741.1"/>
    <property type="molecule type" value="Genomic_DNA"/>
</dbReference>
<feature type="transmembrane region" description="Helical" evidence="1">
    <location>
        <begin position="336"/>
        <end position="354"/>
    </location>
</feature>
<keyword evidence="1" id="KW-1133">Transmembrane helix</keyword>
<feature type="transmembrane region" description="Helical" evidence="1">
    <location>
        <begin position="72"/>
        <end position="92"/>
    </location>
</feature>
<keyword evidence="1" id="KW-0472">Membrane</keyword>
<feature type="transmembrane region" description="Helical" evidence="1">
    <location>
        <begin position="234"/>
        <end position="255"/>
    </location>
</feature>
<sequence>MSRPFRIVVAVLATVAAALLYLSVTVKVRSMAEPITFTRTAVDFPTLVAKGYVFFAPLDPTTAPMMDAVAPLIRWVVILLIGVSTYLACGLVTRRTHPFVAAMTGAAAALTATAIGDLLWWATFVLRVHTSPTGWYANEALDHSTLLASAHLTLTGWTSDALFFGCLFAGMNASLVGCTSLAILLLDRLNKDTEEGEDEAPDAVDDEAQGSVDDIEPAAWVPLIGDVRGRSANLALAGVLPVLVLMLVNGTQAVWDSYSERGFLTLLRVFLYRPALSAPPRGRDDVEYRLTHEAELNPLSMDVWAHRSVLAVALLLVLWLLLWALLSGLPNSGHRLGLVVVCWGATIAASALTATSDVLADCAVADSPTGCAPWQSLGLQLTSALRFGAAWGWLVALPVLLARRLLDTDTSTDTSTDSRETPVHEST</sequence>
<accession>A0ABS0K808</accession>
<comment type="caution">
    <text evidence="2">The sequence shown here is derived from an EMBL/GenBank/DDBJ whole genome shotgun (WGS) entry which is preliminary data.</text>
</comment>
<evidence type="ECO:0000256" key="1">
    <source>
        <dbReference type="SAM" id="Phobius"/>
    </source>
</evidence>
<gene>
    <name evidence="2" type="ORF">IW249_005155</name>
</gene>